<evidence type="ECO:0000313" key="3">
    <source>
        <dbReference type="EMBL" id="GIY36992.1"/>
    </source>
</evidence>
<dbReference type="EMBL" id="BPLR01010113">
    <property type="protein sequence ID" value="GIY36992.1"/>
    <property type="molecule type" value="Genomic_DNA"/>
</dbReference>
<proteinExistence type="predicted"/>
<keyword evidence="2" id="KW-1133">Transmembrane helix</keyword>
<evidence type="ECO:0008006" key="5">
    <source>
        <dbReference type="Google" id="ProtNLM"/>
    </source>
</evidence>
<feature type="compositionally biased region" description="Basic and acidic residues" evidence="1">
    <location>
        <begin position="70"/>
        <end position="86"/>
    </location>
</feature>
<feature type="transmembrane region" description="Helical" evidence="2">
    <location>
        <begin position="150"/>
        <end position="174"/>
    </location>
</feature>
<evidence type="ECO:0000256" key="1">
    <source>
        <dbReference type="SAM" id="MobiDB-lite"/>
    </source>
</evidence>
<feature type="region of interest" description="Disordered" evidence="1">
    <location>
        <begin position="62"/>
        <end position="86"/>
    </location>
</feature>
<organism evidence="3 4">
    <name type="scientific">Caerostris extrusa</name>
    <name type="common">Bark spider</name>
    <name type="synonym">Caerostris bankana</name>
    <dbReference type="NCBI Taxonomy" id="172846"/>
    <lineage>
        <taxon>Eukaryota</taxon>
        <taxon>Metazoa</taxon>
        <taxon>Ecdysozoa</taxon>
        <taxon>Arthropoda</taxon>
        <taxon>Chelicerata</taxon>
        <taxon>Arachnida</taxon>
        <taxon>Araneae</taxon>
        <taxon>Araneomorphae</taxon>
        <taxon>Entelegynae</taxon>
        <taxon>Araneoidea</taxon>
        <taxon>Araneidae</taxon>
        <taxon>Caerostris</taxon>
    </lineage>
</organism>
<keyword evidence="2" id="KW-0812">Transmembrane</keyword>
<dbReference type="AlphaFoldDB" id="A0AAV4SWY4"/>
<feature type="transmembrane region" description="Helical" evidence="2">
    <location>
        <begin position="195"/>
        <end position="214"/>
    </location>
</feature>
<keyword evidence="2" id="KW-0472">Membrane</keyword>
<evidence type="ECO:0000313" key="4">
    <source>
        <dbReference type="Proteomes" id="UP001054945"/>
    </source>
</evidence>
<evidence type="ECO:0000256" key="2">
    <source>
        <dbReference type="SAM" id="Phobius"/>
    </source>
</evidence>
<gene>
    <name evidence="3" type="ORF">CEXT_793421</name>
</gene>
<keyword evidence="4" id="KW-1185">Reference proteome</keyword>
<comment type="caution">
    <text evidence="3">The sequence shown here is derived from an EMBL/GenBank/DDBJ whole genome shotgun (WGS) entry which is preliminary data.</text>
</comment>
<reference evidence="3 4" key="1">
    <citation type="submission" date="2021-06" db="EMBL/GenBank/DDBJ databases">
        <title>Caerostris extrusa draft genome.</title>
        <authorList>
            <person name="Kono N."/>
            <person name="Arakawa K."/>
        </authorList>
    </citation>
    <scope>NUCLEOTIDE SEQUENCE [LARGE SCALE GENOMIC DNA]</scope>
</reference>
<name>A0AAV4SWY4_CAEEX</name>
<accession>A0AAV4SWY4</accession>
<sequence length="217" mass="24286">MSDTSLTLITASKKKTNKYRKNPNFITSFRQEKKVGRNVRSRTRWVGLQAIHDPCRVFSQLHSEEGEEEEKGRSSPSDKRGMHQRDGGIVCSSPSPLPCQSPLDVCVSSLSIALHKMMPVCAVRHCASPCGSLWLFSFSPPLPPFSDSSFLFFLIFFCILCFLSPSFFFSFTCTRSTAQSVLLQREGCSRITMHKLKFAILGALKVLILSVRLISVV</sequence>
<dbReference type="Proteomes" id="UP001054945">
    <property type="component" value="Unassembled WGS sequence"/>
</dbReference>
<protein>
    <recommendedName>
        <fullName evidence="5">Transmembrane protein</fullName>
    </recommendedName>
</protein>